<protein>
    <recommendedName>
        <fullName evidence="3">HD domain-containing protein</fullName>
    </recommendedName>
</protein>
<reference evidence="1" key="1">
    <citation type="submission" date="2022-07" db="EMBL/GenBank/DDBJ databases">
        <title>Phylogenomic reconstructions and comparative analyses of Kickxellomycotina fungi.</title>
        <authorList>
            <person name="Reynolds N.K."/>
            <person name="Stajich J.E."/>
            <person name="Barry K."/>
            <person name="Grigoriev I.V."/>
            <person name="Crous P."/>
            <person name="Smith M.E."/>
        </authorList>
    </citation>
    <scope>NUCLEOTIDE SEQUENCE</scope>
    <source>
        <strain evidence="1">BCRC 34297</strain>
    </source>
</reference>
<name>A0A9W8GZT2_9FUNG</name>
<dbReference type="OrthoDB" id="445007at2759"/>
<dbReference type="Proteomes" id="UP001140011">
    <property type="component" value="Unassembled WGS sequence"/>
</dbReference>
<comment type="caution">
    <text evidence="1">The sequence shown here is derived from an EMBL/GenBank/DDBJ whole genome shotgun (WGS) entry which is preliminary data.</text>
</comment>
<accession>A0A9W8GZT2</accession>
<dbReference type="PANTHER" id="PTHR40202">
    <property type="match status" value="1"/>
</dbReference>
<sequence>MAPEQRVSKVFKLLENVGKEEHISGKMTQLDHALQAAHLAKKEGADEETILAALLYGIGHLVPSKEQLSDTRDKKLTMLPSYDPNNLLIGAHEYNFNAEFGGQHLRQLGFSNKTCELVESNVMAKRYLLTIKSGYALIVDDHPVVVAAHRVSPLSSTEMREFEKDPLFKQKVQLAKWDDAAAKVSGVNPPALDTYHEMVIRNMQL</sequence>
<evidence type="ECO:0000313" key="2">
    <source>
        <dbReference type="Proteomes" id="UP001140011"/>
    </source>
</evidence>
<evidence type="ECO:0000313" key="1">
    <source>
        <dbReference type="EMBL" id="KAJ2757203.1"/>
    </source>
</evidence>
<organism evidence="1 2">
    <name type="scientific">Coemansia pectinata</name>
    <dbReference type="NCBI Taxonomy" id="1052879"/>
    <lineage>
        <taxon>Eukaryota</taxon>
        <taxon>Fungi</taxon>
        <taxon>Fungi incertae sedis</taxon>
        <taxon>Zoopagomycota</taxon>
        <taxon>Kickxellomycotina</taxon>
        <taxon>Kickxellomycetes</taxon>
        <taxon>Kickxellales</taxon>
        <taxon>Kickxellaceae</taxon>
        <taxon>Coemansia</taxon>
    </lineage>
</organism>
<gene>
    <name evidence="1" type="ORF">GGI19_000253</name>
</gene>
<proteinExistence type="predicted"/>
<keyword evidence="2" id="KW-1185">Reference proteome</keyword>
<dbReference type="Gene3D" id="1.10.3210.10">
    <property type="entry name" value="Hypothetical protein af1432"/>
    <property type="match status" value="1"/>
</dbReference>
<dbReference type="SUPFAM" id="SSF109604">
    <property type="entry name" value="HD-domain/PDEase-like"/>
    <property type="match status" value="1"/>
</dbReference>
<dbReference type="AlphaFoldDB" id="A0A9W8GZT2"/>
<dbReference type="EMBL" id="JANBUH010000005">
    <property type="protein sequence ID" value="KAJ2757203.1"/>
    <property type="molecule type" value="Genomic_DNA"/>
</dbReference>
<dbReference type="PANTHER" id="PTHR40202:SF1">
    <property type="entry name" value="HD DOMAIN-CONTAINING PROTEIN"/>
    <property type="match status" value="1"/>
</dbReference>
<evidence type="ECO:0008006" key="3">
    <source>
        <dbReference type="Google" id="ProtNLM"/>
    </source>
</evidence>
<dbReference type="InterPro" id="IPR052567">
    <property type="entry name" value="OP_Dioxygenase"/>
</dbReference>